<dbReference type="EMBL" id="CM018046">
    <property type="protein sequence ID" value="KAA8525415.1"/>
    <property type="molecule type" value="Genomic_DNA"/>
</dbReference>
<gene>
    <name evidence="1" type="ORF">F0562_007267</name>
</gene>
<sequence length="116" mass="12889">MTPLSGTPRKMLDVMRSFDPPMMEAASKIEATTTTGYTNAQSALGFLSNGDFRRKDQEWVIASDQLGWGGPTSDLTSHAKALKKLRRGLLILLRNGEKPETLTTLFYLDILLEVML</sequence>
<reference evidence="1 2" key="1">
    <citation type="submission" date="2019-09" db="EMBL/GenBank/DDBJ databases">
        <title>A chromosome-level genome assembly of the Chinese tupelo Nyssa sinensis.</title>
        <authorList>
            <person name="Yang X."/>
            <person name="Kang M."/>
            <person name="Yang Y."/>
            <person name="Xiong H."/>
            <person name="Wang M."/>
            <person name="Zhang Z."/>
            <person name="Wang Z."/>
            <person name="Wu H."/>
            <person name="Ma T."/>
            <person name="Liu J."/>
            <person name="Xi Z."/>
        </authorList>
    </citation>
    <scope>NUCLEOTIDE SEQUENCE [LARGE SCALE GENOMIC DNA]</scope>
    <source>
        <strain evidence="1">J267</strain>
        <tissue evidence="1">Leaf</tissue>
    </source>
</reference>
<proteinExistence type="predicted"/>
<evidence type="ECO:0000313" key="1">
    <source>
        <dbReference type="EMBL" id="KAA8525415.1"/>
    </source>
</evidence>
<dbReference type="Proteomes" id="UP000325577">
    <property type="component" value="Linkage Group LG3"/>
</dbReference>
<name>A0A5J5A2X3_9ASTE</name>
<protein>
    <submittedName>
        <fullName evidence="1">Uncharacterized protein</fullName>
    </submittedName>
</protein>
<accession>A0A5J5A2X3</accession>
<dbReference type="OrthoDB" id="672127at2759"/>
<keyword evidence="2" id="KW-1185">Reference proteome</keyword>
<organism evidence="1 2">
    <name type="scientific">Nyssa sinensis</name>
    <dbReference type="NCBI Taxonomy" id="561372"/>
    <lineage>
        <taxon>Eukaryota</taxon>
        <taxon>Viridiplantae</taxon>
        <taxon>Streptophyta</taxon>
        <taxon>Embryophyta</taxon>
        <taxon>Tracheophyta</taxon>
        <taxon>Spermatophyta</taxon>
        <taxon>Magnoliopsida</taxon>
        <taxon>eudicotyledons</taxon>
        <taxon>Gunneridae</taxon>
        <taxon>Pentapetalae</taxon>
        <taxon>asterids</taxon>
        <taxon>Cornales</taxon>
        <taxon>Nyssaceae</taxon>
        <taxon>Nyssa</taxon>
    </lineage>
</organism>
<dbReference type="AlphaFoldDB" id="A0A5J5A2X3"/>
<evidence type="ECO:0000313" key="2">
    <source>
        <dbReference type="Proteomes" id="UP000325577"/>
    </source>
</evidence>